<keyword evidence="3" id="KW-1185">Reference proteome</keyword>
<name>A0A9N9AS83_9GLOM</name>
<protein>
    <submittedName>
        <fullName evidence="2">17207_t:CDS:1</fullName>
    </submittedName>
</protein>
<gene>
    <name evidence="2" type="ORF">CPELLU_LOCUS4310</name>
</gene>
<proteinExistence type="predicted"/>
<organism evidence="2 3">
    <name type="scientific">Cetraspora pellucida</name>
    <dbReference type="NCBI Taxonomy" id="1433469"/>
    <lineage>
        <taxon>Eukaryota</taxon>
        <taxon>Fungi</taxon>
        <taxon>Fungi incertae sedis</taxon>
        <taxon>Mucoromycota</taxon>
        <taxon>Glomeromycotina</taxon>
        <taxon>Glomeromycetes</taxon>
        <taxon>Diversisporales</taxon>
        <taxon>Gigasporaceae</taxon>
        <taxon>Cetraspora</taxon>
    </lineage>
</organism>
<feature type="compositionally biased region" description="Basic and acidic residues" evidence="1">
    <location>
        <begin position="63"/>
        <end position="78"/>
    </location>
</feature>
<dbReference type="EMBL" id="CAJVQA010002234">
    <property type="protein sequence ID" value="CAG8541220.1"/>
    <property type="molecule type" value="Genomic_DNA"/>
</dbReference>
<evidence type="ECO:0000313" key="3">
    <source>
        <dbReference type="Proteomes" id="UP000789759"/>
    </source>
</evidence>
<accession>A0A9N9AS83</accession>
<comment type="caution">
    <text evidence="2">The sequence shown here is derived from an EMBL/GenBank/DDBJ whole genome shotgun (WGS) entry which is preliminary data.</text>
</comment>
<evidence type="ECO:0000313" key="2">
    <source>
        <dbReference type="EMBL" id="CAG8541220.1"/>
    </source>
</evidence>
<sequence length="93" mass="10730">MDFELFRAPLSDKAVTSIFWASGISTLSNIFSKLFFIKFNQYSPYLSNFYDHHMVRSSSQDGQDGHDSYDGQNERSTTDEFTNDDESIKLELP</sequence>
<reference evidence="2" key="1">
    <citation type="submission" date="2021-06" db="EMBL/GenBank/DDBJ databases">
        <authorList>
            <person name="Kallberg Y."/>
            <person name="Tangrot J."/>
            <person name="Rosling A."/>
        </authorList>
    </citation>
    <scope>NUCLEOTIDE SEQUENCE</scope>
    <source>
        <strain evidence="2">FL966</strain>
    </source>
</reference>
<evidence type="ECO:0000256" key="1">
    <source>
        <dbReference type="SAM" id="MobiDB-lite"/>
    </source>
</evidence>
<feature type="region of interest" description="Disordered" evidence="1">
    <location>
        <begin position="57"/>
        <end position="93"/>
    </location>
</feature>
<dbReference type="Proteomes" id="UP000789759">
    <property type="component" value="Unassembled WGS sequence"/>
</dbReference>
<dbReference type="AlphaFoldDB" id="A0A9N9AS83"/>